<name>A0AAU9LI64_9ASTR</name>
<evidence type="ECO:0000313" key="2">
    <source>
        <dbReference type="Proteomes" id="UP001157418"/>
    </source>
</evidence>
<accession>A0AAU9LI64</accession>
<gene>
    <name evidence="1" type="ORF">LVIROSA_LOCUS3489</name>
</gene>
<keyword evidence="2" id="KW-1185">Reference proteome</keyword>
<organism evidence="1 2">
    <name type="scientific">Lactuca virosa</name>
    <dbReference type="NCBI Taxonomy" id="75947"/>
    <lineage>
        <taxon>Eukaryota</taxon>
        <taxon>Viridiplantae</taxon>
        <taxon>Streptophyta</taxon>
        <taxon>Embryophyta</taxon>
        <taxon>Tracheophyta</taxon>
        <taxon>Spermatophyta</taxon>
        <taxon>Magnoliopsida</taxon>
        <taxon>eudicotyledons</taxon>
        <taxon>Gunneridae</taxon>
        <taxon>Pentapetalae</taxon>
        <taxon>asterids</taxon>
        <taxon>campanulids</taxon>
        <taxon>Asterales</taxon>
        <taxon>Asteraceae</taxon>
        <taxon>Cichorioideae</taxon>
        <taxon>Cichorieae</taxon>
        <taxon>Lactucinae</taxon>
        <taxon>Lactuca</taxon>
    </lineage>
</organism>
<dbReference type="EMBL" id="CAKMRJ010000001">
    <property type="protein sequence ID" value="CAH1415658.1"/>
    <property type="molecule type" value="Genomic_DNA"/>
</dbReference>
<protein>
    <submittedName>
        <fullName evidence="1">Uncharacterized protein</fullName>
    </submittedName>
</protein>
<proteinExistence type="predicted"/>
<comment type="caution">
    <text evidence="1">The sequence shown here is derived from an EMBL/GenBank/DDBJ whole genome shotgun (WGS) entry which is preliminary data.</text>
</comment>
<dbReference type="Proteomes" id="UP001157418">
    <property type="component" value="Unassembled WGS sequence"/>
</dbReference>
<sequence length="138" mass="15835">MFYILSDRLTVSHNKVTLKKHLNLAIIFNSDTFKILQEEVIRKNYGGIVPKKPLLISKENKRVTGIDKFLTTQTTAMLQEGHMKISHLIFHSSLLHILPITRIRRHLTSTNASSHVITKEPKENSMCLDSTWNSIQLS</sequence>
<reference evidence="1 2" key="1">
    <citation type="submission" date="2022-01" db="EMBL/GenBank/DDBJ databases">
        <authorList>
            <person name="Xiong W."/>
            <person name="Schranz E."/>
        </authorList>
    </citation>
    <scope>NUCLEOTIDE SEQUENCE [LARGE SCALE GENOMIC DNA]</scope>
</reference>
<dbReference type="AlphaFoldDB" id="A0AAU9LI64"/>
<evidence type="ECO:0000313" key="1">
    <source>
        <dbReference type="EMBL" id="CAH1415658.1"/>
    </source>
</evidence>